<protein>
    <submittedName>
        <fullName evidence="9">Phosphoribosylglycinamide formyltransferase</fullName>
    </submittedName>
</protein>
<dbReference type="PANTHER" id="PTHR43055:SF1">
    <property type="entry name" value="FORMATE-DEPENDENT PHOSPHORIBOSYLGLYCINAMIDE FORMYLTRANSFERASE"/>
    <property type="match status" value="1"/>
</dbReference>
<feature type="domain" description="ATP-grasp" evidence="8">
    <location>
        <begin position="120"/>
        <end position="313"/>
    </location>
</feature>
<dbReference type="EMBL" id="CP004350">
    <property type="protein sequence ID" value="AHI21109.1"/>
    <property type="molecule type" value="Genomic_DNA"/>
</dbReference>
<gene>
    <name evidence="9" type="ORF">CCASEI_12795</name>
</gene>
<dbReference type="SUPFAM" id="SSF56059">
    <property type="entry name" value="Glutathione synthetase ATP-binding domain-like"/>
    <property type="match status" value="1"/>
</dbReference>
<keyword evidence="3" id="KW-0658">Purine biosynthesis</keyword>
<reference evidence="10" key="1">
    <citation type="submission" date="2013-02" db="EMBL/GenBank/DDBJ databases">
        <title>The complete genome sequence of Corynebacterium casei LMG S-19264 (=DSM 44701).</title>
        <authorList>
            <person name="Ruckert C."/>
            <person name="Albersmeier A."/>
            <person name="Kalinowski J."/>
        </authorList>
    </citation>
    <scope>NUCLEOTIDE SEQUENCE [LARGE SCALE GENOMIC DNA]</scope>
    <source>
        <strain evidence="10">LMG S-19264</strain>
    </source>
</reference>
<sequence length="468" mass="50244">MDSYIGSPLTSNAVRVLMLGGGELAKGLVGAFQNLGLEVHVVDRYEGSPAQQVAHFSYTADIDNEQAVLDLVEHVKPQFVVPEVESVAAEALRVLHDDSAVTVVPTARACELTRDRKKLREVAERIGLPTTAYKVVENFADLKAAVDELGVPCIVKPDVMTSGRGHVLVKDKDQLKDAWNNVRRGTKNSWVVAEQFVDFDYEVIIMAVRSIDPETGKLATWFSEPIGYEHDRGNLVECWQPKRMSQRAFENARSVAARISNELGGRGIFAVGLFVAGDDIYFSSVTPRPSDKAMLTEATQRFSQYELHARSILGLPIDITLTSPGASSLIHANDEITEVTYTGVEDALQVAETDIRLFGKPSAYPGRRMGLVMATADNVSEARDRAAIAASKIVVGSAPVPAAADPAESEDGSEAEPQPDGQAGAQAEAKADAQANEQAEATPEPGSEPSAGTESGTKPASDEAKRSE</sequence>
<evidence type="ECO:0000256" key="5">
    <source>
        <dbReference type="ARBA" id="ARBA00025704"/>
    </source>
</evidence>
<evidence type="ECO:0000259" key="8">
    <source>
        <dbReference type="PROSITE" id="PS50975"/>
    </source>
</evidence>
<evidence type="ECO:0000256" key="1">
    <source>
        <dbReference type="ARBA" id="ARBA00022598"/>
    </source>
</evidence>
<name>A0ABN4CFH1_9CORY</name>
<evidence type="ECO:0000313" key="10">
    <source>
        <dbReference type="Proteomes" id="UP000019226"/>
    </source>
</evidence>
<dbReference type="NCBIfam" id="NF006766">
    <property type="entry name" value="PRK09288.1"/>
    <property type="match status" value="1"/>
</dbReference>
<evidence type="ECO:0000256" key="4">
    <source>
        <dbReference type="ARBA" id="ARBA00022840"/>
    </source>
</evidence>
<dbReference type="Pfam" id="PF21244">
    <property type="entry name" value="PurT_C"/>
    <property type="match status" value="1"/>
</dbReference>
<evidence type="ECO:0000313" key="9">
    <source>
        <dbReference type="EMBL" id="AHI21109.1"/>
    </source>
</evidence>
<organism evidence="9 10">
    <name type="scientific">Corynebacterium casei LMG S-19264</name>
    <dbReference type="NCBI Taxonomy" id="1285583"/>
    <lineage>
        <taxon>Bacteria</taxon>
        <taxon>Bacillati</taxon>
        <taxon>Actinomycetota</taxon>
        <taxon>Actinomycetes</taxon>
        <taxon>Mycobacteriales</taxon>
        <taxon>Corynebacteriaceae</taxon>
        <taxon>Corynebacterium</taxon>
    </lineage>
</organism>
<dbReference type="Pfam" id="PF22660">
    <property type="entry name" value="RS_preATP-grasp-like"/>
    <property type="match status" value="1"/>
</dbReference>
<keyword evidence="1" id="KW-0436">Ligase</keyword>
<dbReference type="Gene3D" id="3.30.1490.20">
    <property type="entry name" value="ATP-grasp fold, A domain"/>
    <property type="match status" value="1"/>
</dbReference>
<proteinExistence type="predicted"/>
<comment type="pathway">
    <text evidence="5">Purine metabolism.</text>
</comment>
<evidence type="ECO:0000256" key="2">
    <source>
        <dbReference type="ARBA" id="ARBA00022741"/>
    </source>
</evidence>
<accession>A0ABN4CFH1</accession>
<dbReference type="Gene3D" id="3.30.470.20">
    <property type="entry name" value="ATP-grasp fold, B domain"/>
    <property type="match status" value="1"/>
</dbReference>
<dbReference type="InterPro" id="IPR016185">
    <property type="entry name" value="PreATP-grasp_dom_sf"/>
</dbReference>
<dbReference type="InterPro" id="IPR011054">
    <property type="entry name" value="Rudment_hybrid_motif"/>
</dbReference>
<dbReference type="InterPro" id="IPR011761">
    <property type="entry name" value="ATP-grasp"/>
</dbReference>
<dbReference type="InterPro" id="IPR048740">
    <property type="entry name" value="PurT_C"/>
</dbReference>
<dbReference type="InterPro" id="IPR054350">
    <property type="entry name" value="PurT/PurK_preATP-grasp"/>
</dbReference>
<evidence type="ECO:0000256" key="6">
    <source>
        <dbReference type="PROSITE-ProRule" id="PRU00409"/>
    </source>
</evidence>
<dbReference type="Proteomes" id="UP000019226">
    <property type="component" value="Chromosome"/>
</dbReference>
<dbReference type="PROSITE" id="PS50975">
    <property type="entry name" value="ATP_GRASP"/>
    <property type="match status" value="1"/>
</dbReference>
<keyword evidence="10" id="KW-1185">Reference proteome</keyword>
<keyword evidence="2 6" id="KW-0547">Nucleotide-binding</keyword>
<evidence type="ECO:0000256" key="7">
    <source>
        <dbReference type="SAM" id="MobiDB-lite"/>
    </source>
</evidence>
<evidence type="ECO:0000256" key="3">
    <source>
        <dbReference type="ARBA" id="ARBA00022755"/>
    </source>
</evidence>
<dbReference type="InterPro" id="IPR003135">
    <property type="entry name" value="ATP-grasp_carboxylate-amine"/>
</dbReference>
<feature type="compositionally biased region" description="Low complexity" evidence="7">
    <location>
        <begin position="422"/>
        <end position="441"/>
    </location>
</feature>
<dbReference type="SUPFAM" id="SSF52440">
    <property type="entry name" value="PreATP-grasp domain"/>
    <property type="match status" value="1"/>
</dbReference>
<dbReference type="InterPro" id="IPR013815">
    <property type="entry name" value="ATP_grasp_subdomain_1"/>
</dbReference>
<dbReference type="Pfam" id="PF02222">
    <property type="entry name" value="ATP-grasp"/>
    <property type="match status" value="1"/>
</dbReference>
<dbReference type="PANTHER" id="PTHR43055">
    <property type="entry name" value="FORMATE-DEPENDENT PHOSPHORIBOSYLGLYCINAMIDE FORMYLTRANSFERASE"/>
    <property type="match status" value="1"/>
</dbReference>
<dbReference type="SUPFAM" id="SSF51246">
    <property type="entry name" value="Rudiment single hybrid motif"/>
    <property type="match status" value="1"/>
</dbReference>
<dbReference type="Gene3D" id="3.40.50.20">
    <property type="match status" value="1"/>
</dbReference>
<feature type="region of interest" description="Disordered" evidence="7">
    <location>
        <begin position="399"/>
        <end position="468"/>
    </location>
</feature>
<keyword evidence="4 6" id="KW-0067">ATP-binding</keyword>